<comment type="caution">
    <text evidence="7">The sequence shown here is derived from an EMBL/GenBank/DDBJ whole genome shotgun (WGS) entry which is preliminary data.</text>
</comment>
<dbReference type="PANTHER" id="PTHR42770">
    <property type="entry name" value="AMINO ACID TRANSPORTER-RELATED"/>
    <property type="match status" value="1"/>
</dbReference>
<feature type="transmembrane region" description="Helical" evidence="6">
    <location>
        <begin position="130"/>
        <end position="151"/>
    </location>
</feature>
<dbReference type="Gene3D" id="1.20.1740.10">
    <property type="entry name" value="Amino acid/polyamine transporter I"/>
    <property type="match status" value="1"/>
</dbReference>
<accession>A0ABT5HNA0</accession>
<reference evidence="7 8" key="1">
    <citation type="submission" date="2023-01" db="EMBL/GenBank/DDBJ databases">
        <title>Novel species of the genus Asticcacaulis isolated from rivers.</title>
        <authorList>
            <person name="Lu H."/>
        </authorList>
    </citation>
    <scope>NUCLEOTIDE SEQUENCE [LARGE SCALE GENOMIC DNA]</scope>
    <source>
        <strain evidence="7 8">LKC15W</strain>
    </source>
</reference>
<feature type="transmembrane region" description="Helical" evidence="6">
    <location>
        <begin position="182"/>
        <end position="204"/>
    </location>
</feature>
<evidence type="ECO:0000256" key="1">
    <source>
        <dbReference type="ARBA" id="ARBA00004651"/>
    </source>
</evidence>
<sequence length="439" mass="46226">MTEPTTPSRHLKQNVGLTGVVMFGAGSAIGVSIFSVLQPAAQVAGSGLLIAMLIATIPMILFASSYAFMGSALPTSGASYEWPRRFIHPFIGFMIAWLRIVANVGAVIVLSSVLVSYLGMAFDLPRKATMAAAITIAFALNYFGVSIAAGIQTILMGLLLLVLAAFTFTGLPLTTMDLIQPIVGHGWVAILACVPLMISLFLGIEAAVEIGEEVKNPQKTLPRGIVLAVLLTLVVYGLVAVTALGLIGPDALAGTKTPLLDAAKIPLGPWAAPVIIGAATISIMKSLNGLALGFSRSLFAMGREGALPAIFNKIHPKFGTPYMAILIGWGAALAGIMLPDDLVFLLLAVNIPTMLKYMACSISATNLVKHHPELHANAGLKWKKSSVLWLGYLGAVCAVVVILAGIEADVRPYGLLGVWAVIGVIYWAIRTRINQPRNP</sequence>
<evidence type="ECO:0000256" key="3">
    <source>
        <dbReference type="ARBA" id="ARBA00022692"/>
    </source>
</evidence>
<evidence type="ECO:0000256" key="5">
    <source>
        <dbReference type="ARBA" id="ARBA00023136"/>
    </source>
</evidence>
<proteinExistence type="predicted"/>
<evidence type="ECO:0000313" key="7">
    <source>
        <dbReference type="EMBL" id="MDC7677716.1"/>
    </source>
</evidence>
<feature type="transmembrane region" description="Helical" evidence="6">
    <location>
        <begin position="90"/>
        <end position="118"/>
    </location>
</feature>
<dbReference type="EMBL" id="JAQQKV010000004">
    <property type="protein sequence ID" value="MDC7677716.1"/>
    <property type="molecule type" value="Genomic_DNA"/>
</dbReference>
<dbReference type="Pfam" id="PF13520">
    <property type="entry name" value="AA_permease_2"/>
    <property type="match status" value="1"/>
</dbReference>
<dbReference type="RefSeq" id="WP_272746034.1">
    <property type="nucleotide sequence ID" value="NZ_JAQQKV010000004.1"/>
</dbReference>
<keyword evidence="8" id="KW-1185">Reference proteome</keyword>
<keyword evidence="5 6" id="KW-0472">Membrane</keyword>
<feature type="transmembrane region" description="Helical" evidence="6">
    <location>
        <begin position="387"/>
        <end position="406"/>
    </location>
</feature>
<feature type="transmembrane region" description="Helical" evidence="6">
    <location>
        <begin position="320"/>
        <end position="338"/>
    </location>
</feature>
<dbReference type="Proteomes" id="UP001218579">
    <property type="component" value="Unassembled WGS sequence"/>
</dbReference>
<protein>
    <submittedName>
        <fullName evidence="7">APC family permease</fullName>
    </submittedName>
</protein>
<dbReference type="InterPro" id="IPR002293">
    <property type="entry name" value="AA/rel_permease1"/>
</dbReference>
<evidence type="ECO:0000256" key="4">
    <source>
        <dbReference type="ARBA" id="ARBA00022989"/>
    </source>
</evidence>
<comment type="subcellular location">
    <subcellularLocation>
        <location evidence="1">Cell membrane</location>
        <topology evidence="1">Multi-pass membrane protein</topology>
    </subcellularLocation>
</comment>
<dbReference type="PANTHER" id="PTHR42770:SF7">
    <property type="entry name" value="MEMBRANE PROTEIN"/>
    <property type="match status" value="1"/>
</dbReference>
<evidence type="ECO:0000256" key="2">
    <source>
        <dbReference type="ARBA" id="ARBA00022475"/>
    </source>
</evidence>
<organism evidence="7 8">
    <name type="scientific">Asticcacaulis machinosus</name>
    <dbReference type="NCBI Taxonomy" id="2984211"/>
    <lineage>
        <taxon>Bacteria</taxon>
        <taxon>Pseudomonadati</taxon>
        <taxon>Pseudomonadota</taxon>
        <taxon>Alphaproteobacteria</taxon>
        <taxon>Caulobacterales</taxon>
        <taxon>Caulobacteraceae</taxon>
        <taxon>Asticcacaulis</taxon>
    </lineage>
</organism>
<feature type="transmembrane region" description="Helical" evidence="6">
    <location>
        <begin position="412"/>
        <end position="429"/>
    </location>
</feature>
<gene>
    <name evidence="7" type="ORF">PQU98_16350</name>
</gene>
<keyword evidence="4 6" id="KW-1133">Transmembrane helix</keyword>
<dbReference type="PIRSF" id="PIRSF006060">
    <property type="entry name" value="AA_transporter"/>
    <property type="match status" value="1"/>
</dbReference>
<evidence type="ECO:0000313" key="8">
    <source>
        <dbReference type="Proteomes" id="UP001218579"/>
    </source>
</evidence>
<evidence type="ECO:0000256" key="6">
    <source>
        <dbReference type="SAM" id="Phobius"/>
    </source>
</evidence>
<feature type="transmembrane region" description="Helical" evidence="6">
    <location>
        <begin position="344"/>
        <end position="367"/>
    </location>
</feature>
<feature type="transmembrane region" description="Helical" evidence="6">
    <location>
        <begin position="15"/>
        <end position="37"/>
    </location>
</feature>
<keyword evidence="2" id="KW-1003">Cell membrane</keyword>
<name>A0ABT5HNA0_9CAUL</name>
<keyword evidence="3 6" id="KW-0812">Transmembrane</keyword>
<dbReference type="InterPro" id="IPR050367">
    <property type="entry name" value="APC_superfamily"/>
</dbReference>
<feature type="transmembrane region" description="Helical" evidence="6">
    <location>
        <begin position="267"/>
        <end position="287"/>
    </location>
</feature>
<feature type="transmembrane region" description="Helical" evidence="6">
    <location>
        <begin position="43"/>
        <end position="69"/>
    </location>
</feature>
<feature type="transmembrane region" description="Helical" evidence="6">
    <location>
        <begin position="225"/>
        <end position="247"/>
    </location>
</feature>